<evidence type="ECO:0000256" key="2">
    <source>
        <dbReference type="SAM" id="Phobius"/>
    </source>
</evidence>
<evidence type="ECO:0000256" key="1">
    <source>
        <dbReference type="SAM" id="MobiDB-lite"/>
    </source>
</evidence>
<dbReference type="AlphaFoldDB" id="A0A4P9WIS1"/>
<keyword evidence="2" id="KW-0472">Membrane</keyword>
<name>A0A4P9WIS1_9FUNG</name>
<keyword evidence="2" id="KW-1133">Transmembrane helix</keyword>
<feature type="compositionally biased region" description="Low complexity" evidence="1">
    <location>
        <begin position="231"/>
        <end position="241"/>
    </location>
</feature>
<evidence type="ECO:0000313" key="4">
    <source>
        <dbReference type="Proteomes" id="UP000269721"/>
    </source>
</evidence>
<feature type="region of interest" description="Disordered" evidence="1">
    <location>
        <begin position="59"/>
        <end position="98"/>
    </location>
</feature>
<feature type="compositionally biased region" description="Pro residues" evidence="1">
    <location>
        <begin position="76"/>
        <end position="89"/>
    </location>
</feature>
<keyword evidence="4" id="KW-1185">Reference proteome</keyword>
<feature type="compositionally biased region" description="Basic and acidic residues" evidence="1">
    <location>
        <begin position="162"/>
        <end position="185"/>
    </location>
</feature>
<dbReference type="EMBL" id="KZ995262">
    <property type="protein sequence ID" value="RKO91030.1"/>
    <property type="molecule type" value="Genomic_DNA"/>
</dbReference>
<keyword evidence="2" id="KW-0812">Transmembrane</keyword>
<accession>A0A4P9WIS1</accession>
<gene>
    <name evidence="3" type="ORF">BDK51DRAFT_46084</name>
</gene>
<proteinExistence type="predicted"/>
<evidence type="ECO:0000313" key="3">
    <source>
        <dbReference type="EMBL" id="RKO91030.1"/>
    </source>
</evidence>
<feature type="region of interest" description="Disordered" evidence="1">
    <location>
        <begin position="131"/>
        <end position="241"/>
    </location>
</feature>
<feature type="compositionally biased region" description="Low complexity" evidence="1">
    <location>
        <begin position="59"/>
        <end position="75"/>
    </location>
</feature>
<sequence>MLKQAVLALRPLNSISTFSRKGADSQLPSNWTVNLVHIYDTRTRNWTLGGTGIDLRSASLLPPTSSSLSPSSSPTPGMPVPVGGTPPSPSGASASGSSSTNWGAIGGGIGGSLVAILVAFGVALAIRKRRTSEKSRRYTAASASAGEMMLPPGQNVEDVDLEAVRPKVDKGKGRATEPEEPERGQAPDFAELVAADPEVSPPLLERQAGGSSATLARGPERSLTLIERQAGGSSSSGPRPR</sequence>
<organism evidence="3 4">
    <name type="scientific">Blyttiomyces helicus</name>
    <dbReference type="NCBI Taxonomy" id="388810"/>
    <lineage>
        <taxon>Eukaryota</taxon>
        <taxon>Fungi</taxon>
        <taxon>Fungi incertae sedis</taxon>
        <taxon>Chytridiomycota</taxon>
        <taxon>Chytridiomycota incertae sedis</taxon>
        <taxon>Chytridiomycetes</taxon>
        <taxon>Chytridiomycetes incertae sedis</taxon>
        <taxon>Blyttiomyces</taxon>
    </lineage>
</organism>
<reference evidence="4" key="1">
    <citation type="journal article" date="2018" name="Nat. Microbiol.">
        <title>Leveraging single-cell genomics to expand the fungal tree of life.</title>
        <authorList>
            <person name="Ahrendt S.R."/>
            <person name="Quandt C.A."/>
            <person name="Ciobanu D."/>
            <person name="Clum A."/>
            <person name="Salamov A."/>
            <person name="Andreopoulos B."/>
            <person name="Cheng J.F."/>
            <person name="Woyke T."/>
            <person name="Pelin A."/>
            <person name="Henrissat B."/>
            <person name="Reynolds N.K."/>
            <person name="Benny G.L."/>
            <person name="Smith M.E."/>
            <person name="James T.Y."/>
            <person name="Grigoriev I.V."/>
        </authorList>
    </citation>
    <scope>NUCLEOTIDE SEQUENCE [LARGE SCALE GENOMIC DNA]</scope>
</reference>
<dbReference type="Proteomes" id="UP000269721">
    <property type="component" value="Unassembled WGS sequence"/>
</dbReference>
<protein>
    <submittedName>
        <fullName evidence="3">Uncharacterized protein</fullName>
    </submittedName>
</protein>
<feature type="transmembrane region" description="Helical" evidence="2">
    <location>
        <begin position="102"/>
        <end position="126"/>
    </location>
</feature>